<comment type="subcellular location">
    <subcellularLocation>
        <location evidence="1">Periplasm</location>
    </subcellularLocation>
</comment>
<gene>
    <name evidence="2" type="ORF">AcdelDRAFT_3720</name>
</gene>
<name>C5T9Z0_ACIDE</name>
<evidence type="ECO:0000313" key="2">
    <source>
        <dbReference type="EMBL" id="EER58706.1"/>
    </source>
</evidence>
<dbReference type="PATRIC" id="fig|573060.9.peg.1261"/>
<organism evidence="2 3">
    <name type="scientific">Acidovorax delafieldii 2AN</name>
    <dbReference type="NCBI Taxonomy" id="573060"/>
    <lineage>
        <taxon>Bacteria</taxon>
        <taxon>Pseudomonadati</taxon>
        <taxon>Pseudomonadota</taxon>
        <taxon>Betaproteobacteria</taxon>
        <taxon>Burkholderiales</taxon>
        <taxon>Comamonadaceae</taxon>
        <taxon>Acidovorax</taxon>
    </lineage>
</organism>
<comment type="caution">
    <text evidence="2">The sequence shown here is derived from an EMBL/GenBank/DDBJ whole genome shotgun (WGS) entry which is preliminary data.</text>
</comment>
<dbReference type="InterPro" id="IPR034242">
    <property type="entry name" value="MauL"/>
</dbReference>
<dbReference type="GO" id="GO:0042597">
    <property type="term" value="C:periplasmic space"/>
    <property type="evidence" value="ECO:0007669"/>
    <property type="project" value="UniProtKB-SubCell"/>
</dbReference>
<proteinExistence type="predicted"/>
<protein>
    <recommendedName>
        <fullName evidence="4">Methylamine utilization protein</fullName>
    </recommendedName>
</protein>
<dbReference type="CDD" id="cd04221">
    <property type="entry name" value="MauL"/>
    <property type="match status" value="1"/>
</dbReference>
<dbReference type="SUPFAM" id="SSF49503">
    <property type="entry name" value="Cupredoxins"/>
    <property type="match status" value="1"/>
</dbReference>
<dbReference type="InterPro" id="IPR008972">
    <property type="entry name" value="Cupredoxin"/>
</dbReference>
<dbReference type="Proteomes" id="UP000003856">
    <property type="component" value="Unassembled WGS sequence"/>
</dbReference>
<dbReference type="EMBL" id="ACQT01000217">
    <property type="protein sequence ID" value="EER58706.1"/>
    <property type="molecule type" value="Genomic_DNA"/>
</dbReference>
<accession>C5T9Z0</accession>
<reference evidence="2 3" key="1">
    <citation type="submission" date="2009-05" db="EMBL/GenBank/DDBJ databases">
        <title>The draft genome of Acidovorax delafieldii 2AN.</title>
        <authorList>
            <consortium name="US DOE Joint Genome Institute (JGI-PGF)"/>
            <person name="Lucas S."/>
            <person name="Copeland A."/>
            <person name="Lapidus A."/>
            <person name="Glavina del Rio T."/>
            <person name="Tice H."/>
            <person name="Bruce D."/>
            <person name="Goodwin L."/>
            <person name="Pitluck S."/>
            <person name="Larimer F."/>
            <person name="Land M.L."/>
            <person name="Hauser L."/>
            <person name="Shelobolina E.S."/>
            <person name="Picardal F."/>
            <person name="Roden E."/>
            <person name="Emerson D."/>
        </authorList>
    </citation>
    <scope>NUCLEOTIDE SEQUENCE [LARGE SCALE GENOMIC DNA]</scope>
    <source>
        <strain evidence="2 3">2AN</strain>
    </source>
</reference>
<keyword evidence="3" id="KW-1185">Reference proteome</keyword>
<evidence type="ECO:0000313" key="3">
    <source>
        <dbReference type="Proteomes" id="UP000003856"/>
    </source>
</evidence>
<dbReference type="AlphaFoldDB" id="C5T9Z0"/>
<sequence length="227" mass="24241">MSVPGVQPAARSPRSVARRAWAIPAWGMVLGGLGLATGLAGGVRAASVQVEVQDAAGQPLGDAVVFLESPDARRLVRPLPGQVMAQEKKQFVPGVLVVPQGSEVHFPNQDTVRHHVYSFSPAKKFELKLYTGTPANPVLFDRPGVVVLGCNIHDQMVGWVVVVATPYYAQTLPPSGTAQIDKVPPGNYRLRTWHTRLPVGAPAQEQVLDVPVQGMAAVTVRMQGLLP</sequence>
<dbReference type="Gene3D" id="2.60.40.420">
    <property type="entry name" value="Cupredoxins - blue copper proteins"/>
    <property type="match status" value="1"/>
</dbReference>
<evidence type="ECO:0008006" key="4">
    <source>
        <dbReference type="Google" id="ProtNLM"/>
    </source>
</evidence>
<evidence type="ECO:0000256" key="1">
    <source>
        <dbReference type="ARBA" id="ARBA00004418"/>
    </source>
</evidence>
<dbReference type="RefSeq" id="WP_005799432.1">
    <property type="nucleotide sequence ID" value="NZ_ACQT01000217.1"/>
</dbReference>